<accession>A0A8J4XE12</accession>
<evidence type="ECO:0000313" key="2">
    <source>
        <dbReference type="Proteomes" id="UP000727407"/>
    </source>
</evidence>
<name>A0A8J4XE12_CLAMG</name>
<comment type="caution">
    <text evidence="1">The sequence shown here is derived from an EMBL/GenBank/DDBJ whole genome shotgun (WGS) entry which is preliminary data.</text>
</comment>
<dbReference type="Proteomes" id="UP000727407">
    <property type="component" value="Unassembled WGS sequence"/>
</dbReference>
<proteinExistence type="predicted"/>
<feature type="non-terminal residue" evidence="1">
    <location>
        <position position="1"/>
    </location>
</feature>
<dbReference type="AlphaFoldDB" id="A0A8J4XE12"/>
<organism evidence="1 2">
    <name type="scientific">Clarias magur</name>
    <name type="common">Asian catfish</name>
    <name type="synonym">Macropteronotus magur</name>
    <dbReference type="NCBI Taxonomy" id="1594786"/>
    <lineage>
        <taxon>Eukaryota</taxon>
        <taxon>Metazoa</taxon>
        <taxon>Chordata</taxon>
        <taxon>Craniata</taxon>
        <taxon>Vertebrata</taxon>
        <taxon>Euteleostomi</taxon>
        <taxon>Actinopterygii</taxon>
        <taxon>Neopterygii</taxon>
        <taxon>Teleostei</taxon>
        <taxon>Ostariophysi</taxon>
        <taxon>Siluriformes</taxon>
        <taxon>Clariidae</taxon>
        <taxon>Clarias</taxon>
    </lineage>
</organism>
<dbReference type="OrthoDB" id="5947521at2759"/>
<gene>
    <name evidence="1" type="ORF">DAT39_009705</name>
</gene>
<evidence type="ECO:0000313" key="1">
    <source>
        <dbReference type="EMBL" id="KAF5900615.1"/>
    </source>
</evidence>
<protein>
    <submittedName>
        <fullName evidence="1">Uncharacterized protein</fullName>
    </submittedName>
</protein>
<reference evidence="1" key="1">
    <citation type="submission" date="2020-07" db="EMBL/GenBank/DDBJ databases">
        <title>Clarias magur genome sequencing, assembly and annotation.</title>
        <authorList>
            <person name="Kushwaha B."/>
            <person name="Kumar R."/>
            <person name="Das P."/>
            <person name="Joshi C.G."/>
            <person name="Kumar D."/>
            <person name="Nagpure N.S."/>
            <person name="Pandey M."/>
            <person name="Agarwal S."/>
            <person name="Srivastava S."/>
            <person name="Singh M."/>
            <person name="Sahoo L."/>
            <person name="Jayasankar P."/>
            <person name="Meher P.K."/>
            <person name="Koringa P.G."/>
            <person name="Iquebal M.A."/>
            <person name="Das S.P."/>
            <person name="Bit A."/>
            <person name="Patnaik S."/>
            <person name="Patel N."/>
            <person name="Shah T.M."/>
            <person name="Hinsu A."/>
            <person name="Jena J.K."/>
        </authorList>
    </citation>
    <scope>NUCLEOTIDE SEQUENCE</scope>
    <source>
        <strain evidence="1">CIFAMagur01</strain>
        <tissue evidence="1">Testis</tissue>
    </source>
</reference>
<keyword evidence="2" id="KW-1185">Reference proteome</keyword>
<feature type="non-terminal residue" evidence="1">
    <location>
        <position position="227"/>
    </location>
</feature>
<sequence length="227" mass="26328">DRVHIERSPHTMDSERSFNFNRKLLFTANQNLIISRSRTHALLLPMAAVRHVDLWEIKPPDFSPKLYRTLGLPRIKKKTLDPAILKEGLKELSHSLDKMPPVMWSKQKQKRNTPMFVTSYKPLGLLESQLQFVKFGQFPNGPYKNPKPHNFRPCDENLPDMVTSIEKDPGNMNLKTQFFQENIPPEPNPPKEKSSKKMITFQPAEPKWDARLILPNSTWPPMSATYT</sequence>
<dbReference type="EMBL" id="QNUK01000132">
    <property type="protein sequence ID" value="KAF5900615.1"/>
    <property type="molecule type" value="Genomic_DNA"/>
</dbReference>